<dbReference type="InterPro" id="IPR000270">
    <property type="entry name" value="PB1_dom"/>
</dbReference>
<dbReference type="AlphaFoldDB" id="I1J2C5"/>
<evidence type="ECO:0000259" key="7">
    <source>
        <dbReference type="PROSITE" id="PS51745"/>
    </source>
</evidence>
<dbReference type="Pfam" id="PF22922">
    <property type="entry name" value="GAF_NLP"/>
    <property type="match status" value="1"/>
</dbReference>
<dbReference type="Gramene" id="KQJ84855">
    <property type="protein sequence ID" value="KQJ84855"/>
    <property type="gene ID" value="BRADI_5g23300v3"/>
</dbReference>
<feature type="region of interest" description="Disordered" evidence="5">
    <location>
        <begin position="651"/>
        <end position="700"/>
    </location>
</feature>
<feature type="domain" description="PB1" evidence="7">
    <location>
        <begin position="853"/>
        <end position="935"/>
    </location>
</feature>
<evidence type="ECO:0000313" key="9">
    <source>
        <dbReference type="EnsemblPlants" id="KQJ84855"/>
    </source>
</evidence>
<feature type="region of interest" description="Disordered" evidence="5">
    <location>
        <begin position="812"/>
        <end position="850"/>
    </location>
</feature>
<dbReference type="GO" id="GO:0003700">
    <property type="term" value="F:DNA-binding transcription factor activity"/>
    <property type="evidence" value="ECO:0007669"/>
    <property type="project" value="InterPro"/>
</dbReference>
<dbReference type="PANTHER" id="PTHR32002:SF41">
    <property type="entry name" value="PROTEIN NLP8"/>
    <property type="match status" value="1"/>
</dbReference>
<dbReference type="PROSITE" id="PS51745">
    <property type="entry name" value="PB1"/>
    <property type="match status" value="1"/>
</dbReference>
<feature type="region of interest" description="Disordered" evidence="5">
    <location>
        <begin position="99"/>
        <end position="140"/>
    </location>
</feature>
<dbReference type="OrthoDB" id="6270329at2759"/>
<dbReference type="Pfam" id="PF00564">
    <property type="entry name" value="PB1"/>
    <property type="match status" value="1"/>
</dbReference>
<feature type="region of interest" description="Disordered" evidence="5">
    <location>
        <begin position="1"/>
        <end position="29"/>
    </location>
</feature>
<keyword evidence="10" id="KW-1185">Reference proteome</keyword>
<organism evidence="8">
    <name type="scientific">Brachypodium distachyon</name>
    <name type="common">Purple false brome</name>
    <name type="synonym">Trachynia distachya</name>
    <dbReference type="NCBI Taxonomy" id="15368"/>
    <lineage>
        <taxon>Eukaryota</taxon>
        <taxon>Viridiplantae</taxon>
        <taxon>Streptophyta</taxon>
        <taxon>Embryophyta</taxon>
        <taxon>Tracheophyta</taxon>
        <taxon>Spermatophyta</taxon>
        <taxon>Magnoliopsida</taxon>
        <taxon>Liliopsida</taxon>
        <taxon>Poales</taxon>
        <taxon>Poaceae</taxon>
        <taxon>BOP clade</taxon>
        <taxon>Pooideae</taxon>
        <taxon>Stipodae</taxon>
        <taxon>Brachypodieae</taxon>
        <taxon>Brachypodium</taxon>
    </lineage>
</organism>
<dbReference type="SUPFAM" id="SSF54277">
    <property type="entry name" value="CAD &amp; PB1 domains"/>
    <property type="match status" value="1"/>
</dbReference>
<dbReference type="ExpressionAtlas" id="I1J2C5">
    <property type="expression patterns" value="baseline and differential"/>
</dbReference>
<dbReference type="GO" id="GO:0003677">
    <property type="term" value="F:DNA binding"/>
    <property type="evidence" value="ECO:0007669"/>
    <property type="project" value="UniProtKB-KW"/>
</dbReference>
<dbReference type="PANTHER" id="PTHR32002">
    <property type="entry name" value="PROTEIN NLP8"/>
    <property type="match status" value="1"/>
</dbReference>
<dbReference type="OMA" id="HRMFAMW"/>
<dbReference type="Proteomes" id="UP000008810">
    <property type="component" value="Chromosome 5"/>
</dbReference>
<evidence type="ECO:0008006" key="11">
    <source>
        <dbReference type="Google" id="ProtNLM"/>
    </source>
</evidence>
<evidence type="ECO:0000256" key="3">
    <source>
        <dbReference type="ARBA" id="ARBA00023163"/>
    </source>
</evidence>
<evidence type="ECO:0000256" key="5">
    <source>
        <dbReference type="SAM" id="MobiDB-lite"/>
    </source>
</evidence>
<dbReference type="eggNOG" id="ENOG502QQ6H">
    <property type="taxonomic scope" value="Eukaryota"/>
</dbReference>
<dbReference type="SMART" id="SM00666">
    <property type="entry name" value="PB1"/>
    <property type="match status" value="1"/>
</dbReference>
<dbReference type="STRING" id="15368.I1J2C5"/>
<dbReference type="RefSeq" id="XP_010240492.1">
    <property type="nucleotide sequence ID" value="XM_010242190.3"/>
</dbReference>
<dbReference type="InterPro" id="IPR045012">
    <property type="entry name" value="NLP"/>
</dbReference>
<dbReference type="Gene3D" id="3.10.20.90">
    <property type="entry name" value="Phosphatidylinositol 3-kinase Catalytic Subunit, Chain A, domain 1"/>
    <property type="match status" value="1"/>
</dbReference>
<dbReference type="InterPro" id="IPR055081">
    <property type="entry name" value="NLP1-9_GAF"/>
</dbReference>
<reference evidence="8" key="2">
    <citation type="submission" date="2017-06" db="EMBL/GenBank/DDBJ databases">
        <title>WGS assembly of Brachypodium distachyon.</title>
        <authorList>
            <consortium name="The International Brachypodium Initiative"/>
            <person name="Lucas S."/>
            <person name="Harmon-Smith M."/>
            <person name="Lail K."/>
            <person name="Tice H."/>
            <person name="Grimwood J."/>
            <person name="Bruce D."/>
            <person name="Barry K."/>
            <person name="Shu S."/>
            <person name="Lindquist E."/>
            <person name="Wang M."/>
            <person name="Pitluck S."/>
            <person name="Vogel J.P."/>
            <person name="Garvin D.F."/>
            <person name="Mockler T.C."/>
            <person name="Schmutz J."/>
            <person name="Rokhsar D."/>
            <person name="Bevan M.W."/>
        </authorList>
    </citation>
    <scope>NUCLEOTIDE SEQUENCE</scope>
    <source>
        <strain evidence="8">Bd21</strain>
    </source>
</reference>
<dbReference type="EnsemblPlants" id="KQJ84855">
    <property type="protein sequence ID" value="KQJ84855"/>
    <property type="gene ID" value="BRADI_5g23300v3"/>
</dbReference>
<evidence type="ECO:0000256" key="1">
    <source>
        <dbReference type="ARBA" id="ARBA00023015"/>
    </source>
</evidence>
<dbReference type="FunCoup" id="I1J2C5">
    <property type="interactions" value="464"/>
</dbReference>
<dbReference type="KEGG" id="bdi:104585443"/>
<keyword evidence="1" id="KW-0805">Transcription regulation</keyword>
<dbReference type="InterPro" id="IPR003035">
    <property type="entry name" value="RWP-RK_dom"/>
</dbReference>
<accession>I1J2C5</accession>
<dbReference type="HOGENOM" id="CLU_008971_0_0_1"/>
<proteinExistence type="predicted"/>
<dbReference type="Pfam" id="PF02042">
    <property type="entry name" value="RWP-RK"/>
    <property type="match status" value="1"/>
</dbReference>
<dbReference type="InterPro" id="IPR053793">
    <property type="entry name" value="PB1-like"/>
</dbReference>
<name>I1J2C5_BRADI</name>
<dbReference type="SUPFAM" id="SSF55781">
    <property type="entry name" value="GAF domain-like"/>
    <property type="match status" value="1"/>
</dbReference>
<dbReference type="GeneID" id="104585443"/>
<dbReference type="EMBL" id="CM000884">
    <property type="protein sequence ID" value="KQJ84855.1"/>
    <property type="molecule type" value="Genomic_DNA"/>
</dbReference>
<evidence type="ECO:0000256" key="4">
    <source>
        <dbReference type="ARBA" id="ARBA00023242"/>
    </source>
</evidence>
<evidence type="ECO:0000313" key="8">
    <source>
        <dbReference type="EMBL" id="KQJ84855.1"/>
    </source>
</evidence>
<sequence length="953" mass="103608">MDVPAPSSRAGCNRNMGSPVTEPSDDPYGVPATMNFDGYLELCSPSLADQLYSLVNDPSAHQMFAMWSSLGSSPRASGMSEDMPLGAYAGVSEAVAAAPPQKNDLVASENPAETGRVARSSGEPGADSDPGQGRTSLVPRPVGGNFLADRMLMALSFFRESLGDGVLAQVWMPVEQEGHAVLSTSDQPFLLDQSLAGYREVSRNFVFSAKEETGLHPGLPGRVFISGVPEWTSNVLYYSKPEYLRMEYALHHEVRGSLAMPIYDPSKGSCCAVLELITKREKPDFNAEMDNVRQALQAVNLKTTKDCSNQKFYTENQKAAFTEILDVLRAICHAHMLPLALTWVPMSNGIDGAYVVGRDGGLGSQSGKEILCVHESACYVNDAKMKGFFHACAESPLEKGQGIAGRALKSNLPFFSPNIREYNIKDYPLAHHARKFGLHAAVAIRLRSTYTGNDDYILEFFLPINCKGSEEQQMLLNNLSSTMQRICKSLRTVAESEVDKVDARNAVLYKTTSESVSPTGHSESSSHCDKPITEASFQDLSLVDKQGYMEPEQVQSSSMRLAEKKRSTAEKNISLDVLRKYFSGSLKDAAKSLGVCPTTLKRICRAHGISRWPSRKINKVNRSLKKIQTVINSVHGVDSSLQYDPGTGSLVPAASLPEKRPASSTDALPALSSGKTVEQKSVPKSEQAYSSPDGWQSESYQVQLSDAEKGEGGEFHMQTSNHSDIGNHTSYGANVTPHVSPEGTQGQSYPVGTVSAFHPKETGCVSPFVSARPTAENTGDQIVGRNSPSLQQADIDMVDDAFQKTNMVDDHEAREHTHPSTSGMTDSSSGSASSHPTFKKEPGHALKGKSGPTLTVKATYNGDTVRFKFLPSQGWYQLLEEIAKRFKLSTGTFQLKYKDDEDEWVILANDSDLQECVEVMDSMGSCNVKLQVRDLPCLISSSSGSSTCLRLPT</sequence>
<feature type="compositionally biased region" description="Low complexity" evidence="5">
    <location>
        <begin position="820"/>
        <end position="834"/>
    </location>
</feature>
<gene>
    <name evidence="9" type="primary">LOC104585443</name>
    <name evidence="8" type="ORF">BRADI_5g23300v3</name>
</gene>
<evidence type="ECO:0000259" key="6">
    <source>
        <dbReference type="PROSITE" id="PS51519"/>
    </source>
</evidence>
<keyword evidence="2" id="KW-0238">DNA-binding</keyword>
<feature type="domain" description="RWP-RK" evidence="6">
    <location>
        <begin position="559"/>
        <end position="640"/>
    </location>
</feature>
<reference evidence="8 9" key="1">
    <citation type="journal article" date="2010" name="Nature">
        <title>Genome sequencing and analysis of the model grass Brachypodium distachyon.</title>
        <authorList>
            <consortium name="International Brachypodium Initiative"/>
        </authorList>
    </citation>
    <scope>NUCLEOTIDE SEQUENCE [LARGE SCALE GENOMIC DNA]</scope>
    <source>
        <strain evidence="8 9">Bd21</strain>
    </source>
</reference>
<reference evidence="9" key="3">
    <citation type="submission" date="2018-08" db="UniProtKB">
        <authorList>
            <consortium name="EnsemblPlants"/>
        </authorList>
    </citation>
    <scope>IDENTIFICATION</scope>
    <source>
        <strain evidence="9">cv. Bd21</strain>
    </source>
</reference>
<protein>
    <recommendedName>
        <fullName evidence="11">Protein NLP2</fullName>
    </recommendedName>
</protein>
<evidence type="ECO:0000256" key="2">
    <source>
        <dbReference type="ARBA" id="ARBA00023125"/>
    </source>
</evidence>
<keyword evidence="3" id="KW-0804">Transcription</keyword>
<feature type="compositionally biased region" description="Polar residues" evidence="5">
    <location>
        <begin position="684"/>
        <end position="700"/>
    </location>
</feature>
<evidence type="ECO:0000313" key="10">
    <source>
        <dbReference type="Proteomes" id="UP000008810"/>
    </source>
</evidence>
<dbReference type="PROSITE" id="PS51519">
    <property type="entry name" value="RWP_RK"/>
    <property type="match status" value="1"/>
</dbReference>
<keyword evidence="4" id="KW-0539">Nucleus</keyword>